<dbReference type="EMBL" id="AGNL01014083">
    <property type="protein sequence ID" value="EJK66882.1"/>
    <property type="molecule type" value="Genomic_DNA"/>
</dbReference>
<dbReference type="Gene3D" id="1.10.443.10">
    <property type="entry name" value="Intergrase catalytic core"/>
    <property type="match status" value="1"/>
</dbReference>
<name>K0T8N6_THAOC</name>
<organism evidence="2 3">
    <name type="scientific">Thalassiosira oceanica</name>
    <name type="common">Marine diatom</name>
    <dbReference type="NCBI Taxonomy" id="159749"/>
    <lineage>
        <taxon>Eukaryota</taxon>
        <taxon>Sar</taxon>
        <taxon>Stramenopiles</taxon>
        <taxon>Ochrophyta</taxon>
        <taxon>Bacillariophyta</taxon>
        <taxon>Coscinodiscophyceae</taxon>
        <taxon>Thalassiosirophycidae</taxon>
        <taxon>Thalassiosirales</taxon>
        <taxon>Thalassiosiraceae</taxon>
        <taxon>Thalassiosira</taxon>
    </lineage>
</organism>
<feature type="signal peptide" evidence="1">
    <location>
        <begin position="1"/>
        <end position="21"/>
    </location>
</feature>
<dbReference type="AlphaFoldDB" id="K0T8N6"/>
<dbReference type="GO" id="GO:0006310">
    <property type="term" value="P:DNA recombination"/>
    <property type="evidence" value="ECO:0007669"/>
    <property type="project" value="InterPro"/>
</dbReference>
<dbReference type="OrthoDB" id="47573at2759"/>
<gene>
    <name evidence="2" type="ORF">THAOC_12149</name>
</gene>
<evidence type="ECO:0000313" key="3">
    <source>
        <dbReference type="Proteomes" id="UP000266841"/>
    </source>
</evidence>
<proteinExistence type="predicted"/>
<keyword evidence="1" id="KW-0732">Signal</keyword>
<evidence type="ECO:0000256" key="1">
    <source>
        <dbReference type="SAM" id="SignalP"/>
    </source>
</evidence>
<evidence type="ECO:0000313" key="2">
    <source>
        <dbReference type="EMBL" id="EJK66882.1"/>
    </source>
</evidence>
<protein>
    <recommendedName>
        <fullName evidence="4">Tyr recombinase domain-containing protein</fullName>
    </recommendedName>
</protein>
<dbReference type="GO" id="GO:0015074">
    <property type="term" value="P:DNA integration"/>
    <property type="evidence" value="ECO:0007669"/>
    <property type="project" value="InterPro"/>
</dbReference>
<dbReference type="GO" id="GO:0003677">
    <property type="term" value="F:DNA binding"/>
    <property type="evidence" value="ECO:0007669"/>
    <property type="project" value="InterPro"/>
</dbReference>
<evidence type="ECO:0008006" key="4">
    <source>
        <dbReference type="Google" id="ProtNLM"/>
    </source>
</evidence>
<reference evidence="2 3" key="1">
    <citation type="journal article" date="2012" name="Genome Biol.">
        <title>Genome and low-iron response of an oceanic diatom adapted to chronic iron limitation.</title>
        <authorList>
            <person name="Lommer M."/>
            <person name="Specht M."/>
            <person name="Roy A.S."/>
            <person name="Kraemer L."/>
            <person name="Andreson R."/>
            <person name="Gutowska M.A."/>
            <person name="Wolf J."/>
            <person name="Bergner S.V."/>
            <person name="Schilhabel M.B."/>
            <person name="Klostermeier U.C."/>
            <person name="Beiko R.G."/>
            <person name="Rosenstiel P."/>
            <person name="Hippler M."/>
            <person name="Laroche J."/>
        </authorList>
    </citation>
    <scope>NUCLEOTIDE SEQUENCE [LARGE SCALE GENOMIC DNA]</scope>
    <source>
        <strain evidence="2 3">CCMP1005</strain>
    </source>
</reference>
<keyword evidence="3" id="KW-1185">Reference proteome</keyword>
<feature type="chain" id="PRO_5003837740" description="Tyr recombinase domain-containing protein" evidence="1">
    <location>
        <begin position="22"/>
        <end position="488"/>
    </location>
</feature>
<sequence>MFATLTALTLRRLFLSSLTTATIHLRVLGSTSVAGRALSAALSGASSDVSQVSAFRLPSEIDLQHAARGMLAKSDGAQEAQAYGARKTHFLNYAKHLGLYNRHATLDPVVLTRLLTSFVTGNLLGFSLQSRHTLYEKKYYVKASTISNYLQSINKYYEVELKLGKIWHRDDSSEASRLLRVYNSFEDVARRRARVPDKVLAKVVQLARHADPDSFEMAMYRWIIMAVKGGFRIQEYAQDSHTGKPKVYVLPRLDDRGNNIEALRCFQVNDFIFYTHDDIALSVLPGGGRPLIAKCGTRFRYQKNHQNGQIIKHGRVPEFPAYDFVDLAMGAVDTARRLGQGDEDPLAVYARGDQKLFVTGDDITSYIRMVTRLVFPDISETQLALLSSHSLRVTACVLLHEEGKDGSYIKLRLRWLSDCYTIYLRNSEIIVAQHDEALKPFYARLSEIIAAAGVDCDVDNSRVVVDPSVEIDDDEDVEFEDGVQPLFY</sequence>
<dbReference type="Proteomes" id="UP000266841">
    <property type="component" value="Unassembled WGS sequence"/>
</dbReference>
<comment type="caution">
    <text evidence="2">The sequence shown here is derived from an EMBL/GenBank/DDBJ whole genome shotgun (WGS) entry which is preliminary data.</text>
</comment>
<dbReference type="InterPro" id="IPR013762">
    <property type="entry name" value="Integrase-like_cat_sf"/>
</dbReference>
<accession>K0T8N6</accession>